<dbReference type="AlphaFoldDB" id="A0Y9P0"/>
<reference evidence="3 4" key="1">
    <citation type="journal article" date="2010" name="J. Bacteriol.">
        <title>Genome sequence of the oligotrophic marine Gammaproteobacterium HTCC2143, isolated from the Oregon Coast.</title>
        <authorList>
            <person name="Oh H.M."/>
            <person name="Kang I."/>
            <person name="Ferriera S."/>
            <person name="Giovannoni S.J."/>
            <person name="Cho J.C."/>
        </authorList>
    </citation>
    <scope>NUCLEOTIDE SEQUENCE [LARGE SCALE GENOMIC DNA]</scope>
    <source>
        <strain evidence="3 4">HTCC2143</strain>
    </source>
</reference>
<dbReference type="PANTHER" id="PTHR33219:SF14">
    <property type="entry name" value="PROTEIN COFACTOR ASSEMBLY OF COMPLEX C SUBUNIT B CCB3, CHLOROPLASTIC-RELATED"/>
    <property type="match status" value="1"/>
</dbReference>
<dbReference type="STRING" id="247633.GP2143_16351"/>
<feature type="transmembrane region" description="Helical" evidence="2">
    <location>
        <begin position="165"/>
        <end position="193"/>
    </location>
</feature>
<feature type="transmembrane region" description="Helical" evidence="2">
    <location>
        <begin position="99"/>
        <end position="128"/>
    </location>
</feature>
<comment type="caution">
    <text evidence="3">The sequence shown here is derived from an EMBL/GenBank/DDBJ whole genome shotgun (WGS) entry which is preliminary data.</text>
</comment>
<comment type="similarity">
    <text evidence="1">Belongs to the YggT family.</text>
</comment>
<gene>
    <name evidence="3" type="ORF">GP2143_16351</name>
</gene>
<dbReference type="Pfam" id="PF02325">
    <property type="entry name" value="CCB3_YggT"/>
    <property type="match status" value="2"/>
</dbReference>
<feature type="transmembrane region" description="Helical" evidence="2">
    <location>
        <begin position="7"/>
        <end position="29"/>
    </location>
</feature>
<evidence type="ECO:0000256" key="1">
    <source>
        <dbReference type="ARBA" id="ARBA00010894"/>
    </source>
</evidence>
<name>A0Y9P0_9GAMM</name>
<evidence type="ECO:0000313" key="3">
    <source>
        <dbReference type="EMBL" id="EAW32844.1"/>
    </source>
</evidence>
<dbReference type="eggNOG" id="COG0762">
    <property type="taxonomic scope" value="Bacteria"/>
</dbReference>
<dbReference type="Proteomes" id="UP000004931">
    <property type="component" value="Unassembled WGS sequence"/>
</dbReference>
<keyword evidence="2" id="KW-0812">Transmembrane</keyword>
<dbReference type="OrthoDB" id="9806665at2"/>
<organism evidence="3 4">
    <name type="scientific">marine gamma proteobacterium HTCC2143</name>
    <dbReference type="NCBI Taxonomy" id="247633"/>
    <lineage>
        <taxon>Bacteria</taxon>
        <taxon>Pseudomonadati</taxon>
        <taxon>Pseudomonadota</taxon>
        <taxon>Gammaproteobacteria</taxon>
        <taxon>Cellvibrionales</taxon>
        <taxon>Spongiibacteraceae</taxon>
        <taxon>BD1-7 clade</taxon>
    </lineage>
</organism>
<evidence type="ECO:0000313" key="4">
    <source>
        <dbReference type="Proteomes" id="UP000004931"/>
    </source>
</evidence>
<keyword evidence="2" id="KW-1133">Transmembrane helix</keyword>
<proteinExistence type="inferred from homology"/>
<feature type="transmembrane region" description="Helical" evidence="2">
    <location>
        <begin position="67"/>
        <end position="87"/>
    </location>
</feature>
<dbReference type="InterPro" id="IPR003425">
    <property type="entry name" value="CCB3/YggT"/>
</dbReference>
<protein>
    <submittedName>
        <fullName evidence="3">YGGT family protein</fullName>
    </submittedName>
</protein>
<sequence>MDALRDIANLLIQTLCQLFLLALIMRVLLQLARADSYNPISQFLIKVTQPLLKPIRRFIPSIGKVDTATLIAILLIQMLTTAALVALQGYSIPNPLDLLIWAVLGTLGMLINIYFIAILASIIISWVAPGSYNPLILLLHQLTEPVMAPFRKIVPAMGGLDLSPIFVFLTINVLQIMLGHIAASVSLPVAYVIGI</sequence>
<keyword evidence="4" id="KW-1185">Reference proteome</keyword>
<dbReference type="EMBL" id="AAVT01000001">
    <property type="protein sequence ID" value="EAW32844.1"/>
    <property type="molecule type" value="Genomic_DNA"/>
</dbReference>
<keyword evidence="2" id="KW-0472">Membrane</keyword>
<accession>A0Y9P0</accession>
<evidence type="ECO:0000256" key="2">
    <source>
        <dbReference type="SAM" id="Phobius"/>
    </source>
</evidence>
<dbReference type="GO" id="GO:0016020">
    <property type="term" value="C:membrane"/>
    <property type="evidence" value="ECO:0007669"/>
    <property type="project" value="InterPro"/>
</dbReference>
<dbReference type="PANTHER" id="PTHR33219">
    <property type="entry name" value="YLMG HOMOLOG PROTEIN 2, CHLOROPLASTIC"/>
    <property type="match status" value="1"/>
</dbReference>